<dbReference type="PANTHER" id="PTHR42879">
    <property type="entry name" value="3-OXOACYL-(ACYL-CARRIER-PROTEIN) REDUCTASE"/>
    <property type="match status" value="1"/>
</dbReference>
<dbReference type="InterPro" id="IPR057326">
    <property type="entry name" value="KR_dom"/>
</dbReference>
<dbReference type="InterPro" id="IPR002347">
    <property type="entry name" value="SDR_fam"/>
</dbReference>
<dbReference type="PRINTS" id="PR00080">
    <property type="entry name" value="SDRFAMILY"/>
</dbReference>
<organism evidence="3 4">
    <name type="scientific">Streptomyces marokkonensis</name>
    <dbReference type="NCBI Taxonomy" id="324855"/>
    <lineage>
        <taxon>Bacteria</taxon>
        <taxon>Bacillati</taxon>
        <taxon>Actinomycetota</taxon>
        <taxon>Actinomycetes</taxon>
        <taxon>Kitasatosporales</taxon>
        <taxon>Streptomycetaceae</taxon>
        <taxon>Streptomyces</taxon>
    </lineage>
</organism>
<name>A0ABW6QE54_9ACTN</name>
<dbReference type="InterPro" id="IPR036291">
    <property type="entry name" value="NAD(P)-bd_dom_sf"/>
</dbReference>
<evidence type="ECO:0000313" key="4">
    <source>
        <dbReference type="Proteomes" id="UP001601627"/>
    </source>
</evidence>
<feature type="domain" description="Ketoreductase" evidence="2">
    <location>
        <begin position="11"/>
        <end position="194"/>
    </location>
</feature>
<dbReference type="Gene3D" id="3.40.50.720">
    <property type="entry name" value="NAD(P)-binding Rossmann-like Domain"/>
    <property type="match status" value="1"/>
</dbReference>
<dbReference type="PROSITE" id="PS00061">
    <property type="entry name" value="ADH_SHORT"/>
    <property type="match status" value="1"/>
</dbReference>
<dbReference type="InterPro" id="IPR020904">
    <property type="entry name" value="Sc_DH/Rdtase_CS"/>
</dbReference>
<dbReference type="Pfam" id="PF13561">
    <property type="entry name" value="adh_short_C2"/>
    <property type="match status" value="1"/>
</dbReference>
<accession>A0ABW6QE54</accession>
<gene>
    <name evidence="3" type="ORF">ACFVZC_29520</name>
</gene>
<dbReference type="RefSeq" id="WP_388239370.1">
    <property type="nucleotide sequence ID" value="NZ_JBHVZQ010000037.1"/>
</dbReference>
<protein>
    <submittedName>
        <fullName evidence="3">SDR family oxidoreductase</fullName>
    </submittedName>
</protein>
<sequence>MNAVDFGLKGRHVLVTGGARGIGRATVLALAGQGASVTACYVNESAQVESLRRELRDRGTSNRLVRCDIADIEQTARLCAEAHDAHGPLDAVVNNAGVISHLPLEKLEPAEWHRVLDTNLTGMYHVIRSALPHLSEVASVVNISSAVAHHGMPAAAHYVASKAGVMGLTRALAKELGPRGVRVNCVASGLVETDQMRTVTPEGRARYEQMIALGRMGAPEEIADTVLFLVSDAARYVTGATLDADGGI</sequence>
<dbReference type="SUPFAM" id="SSF51735">
    <property type="entry name" value="NAD(P)-binding Rossmann-fold domains"/>
    <property type="match status" value="1"/>
</dbReference>
<reference evidence="3 4" key="1">
    <citation type="submission" date="2024-09" db="EMBL/GenBank/DDBJ databases">
        <title>The Natural Products Discovery Center: Release of the First 8490 Sequenced Strains for Exploring Actinobacteria Biosynthetic Diversity.</title>
        <authorList>
            <person name="Kalkreuter E."/>
            <person name="Kautsar S.A."/>
            <person name="Yang D."/>
            <person name="Bader C.D."/>
            <person name="Teijaro C.N."/>
            <person name="Fluegel L."/>
            <person name="Davis C.M."/>
            <person name="Simpson J.R."/>
            <person name="Lauterbach L."/>
            <person name="Steele A.D."/>
            <person name="Gui C."/>
            <person name="Meng S."/>
            <person name="Li G."/>
            <person name="Viehrig K."/>
            <person name="Ye F."/>
            <person name="Su P."/>
            <person name="Kiefer A.F."/>
            <person name="Nichols A."/>
            <person name="Cepeda A.J."/>
            <person name="Yan W."/>
            <person name="Fan B."/>
            <person name="Jiang Y."/>
            <person name="Adhikari A."/>
            <person name="Zheng C.-J."/>
            <person name="Schuster L."/>
            <person name="Cowan T.M."/>
            <person name="Smanski M.J."/>
            <person name="Chevrette M.G."/>
            <person name="De Carvalho L.P.S."/>
            <person name="Shen B."/>
        </authorList>
    </citation>
    <scope>NUCLEOTIDE SEQUENCE [LARGE SCALE GENOMIC DNA]</scope>
    <source>
        <strain evidence="3 4">NPDC058328</strain>
    </source>
</reference>
<comment type="caution">
    <text evidence="3">The sequence shown here is derived from an EMBL/GenBank/DDBJ whole genome shotgun (WGS) entry which is preliminary data.</text>
</comment>
<dbReference type="NCBIfam" id="NF009466">
    <property type="entry name" value="PRK12826.1-2"/>
    <property type="match status" value="1"/>
</dbReference>
<evidence type="ECO:0000259" key="2">
    <source>
        <dbReference type="SMART" id="SM00822"/>
    </source>
</evidence>
<keyword evidence="4" id="KW-1185">Reference proteome</keyword>
<evidence type="ECO:0000256" key="1">
    <source>
        <dbReference type="ARBA" id="ARBA00006484"/>
    </source>
</evidence>
<dbReference type="SMART" id="SM00822">
    <property type="entry name" value="PKS_KR"/>
    <property type="match status" value="1"/>
</dbReference>
<evidence type="ECO:0000313" key="3">
    <source>
        <dbReference type="EMBL" id="MFF1277504.1"/>
    </source>
</evidence>
<dbReference type="InterPro" id="IPR050259">
    <property type="entry name" value="SDR"/>
</dbReference>
<dbReference type="EMBL" id="JBHVZQ010000037">
    <property type="protein sequence ID" value="MFF1277504.1"/>
    <property type="molecule type" value="Genomic_DNA"/>
</dbReference>
<dbReference type="PRINTS" id="PR00081">
    <property type="entry name" value="GDHRDH"/>
</dbReference>
<comment type="similarity">
    <text evidence="1">Belongs to the short-chain dehydrogenases/reductases (SDR) family.</text>
</comment>
<dbReference type="Proteomes" id="UP001601627">
    <property type="component" value="Unassembled WGS sequence"/>
</dbReference>
<proteinExistence type="inferred from homology"/>
<dbReference type="PANTHER" id="PTHR42879:SF2">
    <property type="entry name" value="3-OXOACYL-[ACYL-CARRIER-PROTEIN] REDUCTASE FABG"/>
    <property type="match status" value="1"/>
</dbReference>